<proteinExistence type="predicted"/>
<evidence type="ECO:0000313" key="1">
    <source>
        <dbReference type="EMBL" id="ORB40259.1"/>
    </source>
</evidence>
<gene>
    <name evidence="1" type="ORF">BST39_14310</name>
</gene>
<comment type="caution">
    <text evidence="1">The sequence shown here is derived from an EMBL/GenBank/DDBJ whole genome shotgun (WGS) entry which is preliminary data.</text>
</comment>
<dbReference type="STRING" id="590652.BST39_14310"/>
<keyword evidence="2" id="KW-1185">Reference proteome</keyword>
<dbReference type="EMBL" id="MVIE01000016">
    <property type="protein sequence ID" value="ORB40259.1"/>
    <property type="molecule type" value="Genomic_DNA"/>
</dbReference>
<name>A0A1X0I9J9_9MYCO</name>
<dbReference type="Pfam" id="PF19720">
    <property type="entry name" value="DUF6214"/>
    <property type="match status" value="1"/>
</dbReference>
<dbReference type="AlphaFoldDB" id="A0A1X0I9J9"/>
<dbReference type="InterPro" id="IPR046186">
    <property type="entry name" value="DUF6214"/>
</dbReference>
<sequence length="170" mass="18826">MAFEKVKLVYELRDGQVEVTDDTIVPIGDVYTYRQLTYTSDTATIVFEVRGGVPGCVSVELRSGERPILAKDLVAIKLDQLRDEAFLVVGMIIPDTEGGHDAIHRVARKTLDRMTSRRKITPEFLARVAEIHRAAPEGGRLAAVTAAFGASERQAWRYIAQAREAGLINE</sequence>
<dbReference type="OrthoDB" id="4727234at2"/>
<evidence type="ECO:0000313" key="2">
    <source>
        <dbReference type="Proteomes" id="UP000192513"/>
    </source>
</evidence>
<accession>A0A1X0I9J9</accession>
<dbReference type="RefSeq" id="WP_083172554.1">
    <property type="nucleotide sequence ID" value="NZ_AP022619.1"/>
</dbReference>
<reference evidence="1 2" key="1">
    <citation type="submission" date="2017-02" db="EMBL/GenBank/DDBJ databases">
        <title>The new phylogeny of genus Mycobacterium.</title>
        <authorList>
            <person name="Tortoli E."/>
            <person name="Trovato A."/>
            <person name="Cirillo D.M."/>
        </authorList>
    </citation>
    <scope>NUCLEOTIDE SEQUENCE [LARGE SCALE GENOMIC DNA]</scope>
    <source>
        <strain evidence="1 2">DSM 45000</strain>
    </source>
</reference>
<dbReference type="Proteomes" id="UP000192513">
    <property type="component" value="Unassembled WGS sequence"/>
</dbReference>
<organism evidence="1 2">
    <name type="scientific">Mycobacterium paraseoulense</name>
    <dbReference type="NCBI Taxonomy" id="590652"/>
    <lineage>
        <taxon>Bacteria</taxon>
        <taxon>Bacillati</taxon>
        <taxon>Actinomycetota</taxon>
        <taxon>Actinomycetes</taxon>
        <taxon>Mycobacteriales</taxon>
        <taxon>Mycobacteriaceae</taxon>
        <taxon>Mycobacterium</taxon>
    </lineage>
</organism>
<protein>
    <submittedName>
        <fullName evidence="1">Uncharacterized protein</fullName>
    </submittedName>
</protein>